<dbReference type="AlphaFoldDB" id="A0A9X3AJ48"/>
<name>A0A9X3AJ48_9PSEU</name>
<dbReference type="InterPro" id="IPR003759">
    <property type="entry name" value="Cbl-bd_cap"/>
</dbReference>
<organism evidence="3 4">
    <name type="scientific">Umezawaea endophytica</name>
    <dbReference type="NCBI Taxonomy" id="1654476"/>
    <lineage>
        <taxon>Bacteria</taxon>
        <taxon>Bacillati</taxon>
        <taxon>Actinomycetota</taxon>
        <taxon>Actinomycetes</taxon>
        <taxon>Pseudonocardiales</taxon>
        <taxon>Pseudonocardiaceae</taxon>
        <taxon>Umezawaea</taxon>
    </lineage>
</organism>
<dbReference type="PROSITE" id="PS50937">
    <property type="entry name" value="HTH_MERR_2"/>
    <property type="match status" value="1"/>
</dbReference>
<dbReference type="InterPro" id="IPR047057">
    <property type="entry name" value="MerR_fam"/>
</dbReference>
<protein>
    <submittedName>
        <fullName evidence="3">MerR family transcriptional regulator</fullName>
    </submittedName>
</protein>
<dbReference type="Proteomes" id="UP001141259">
    <property type="component" value="Unassembled WGS sequence"/>
</dbReference>
<dbReference type="GO" id="GO:0003677">
    <property type="term" value="F:DNA binding"/>
    <property type="evidence" value="ECO:0007669"/>
    <property type="project" value="UniProtKB-KW"/>
</dbReference>
<dbReference type="EMBL" id="JANYMP010000017">
    <property type="protein sequence ID" value="MCS7481305.1"/>
    <property type="molecule type" value="Genomic_DNA"/>
</dbReference>
<reference evidence="3" key="1">
    <citation type="submission" date="2022-08" db="EMBL/GenBank/DDBJ databases">
        <authorList>
            <person name="Tistechok S."/>
            <person name="Samborskyy M."/>
            <person name="Roman I."/>
        </authorList>
    </citation>
    <scope>NUCLEOTIDE SEQUENCE</scope>
    <source>
        <strain evidence="3">DSM 103496</strain>
    </source>
</reference>
<keyword evidence="4" id="KW-1185">Reference proteome</keyword>
<dbReference type="Gene3D" id="1.10.1660.10">
    <property type="match status" value="1"/>
</dbReference>
<dbReference type="PANTHER" id="PTHR30204:SF97">
    <property type="entry name" value="MERR FAMILY REGULATORY PROTEIN"/>
    <property type="match status" value="1"/>
</dbReference>
<dbReference type="InterPro" id="IPR009061">
    <property type="entry name" value="DNA-bd_dom_put_sf"/>
</dbReference>
<accession>A0A9X3AJ48</accession>
<evidence type="ECO:0000259" key="2">
    <source>
        <dbReference type="PROSITE" id="PS50937"/>
    </source>
</evidence>
<comment type="caution">
    <text evidence="3">The sequence shown here is derived from an EMBL/GenBank/DDBJ whole genome shotgun (WGS) entry which is preliminary data.</text>
</comment>
<keyword evidence="1" id="KW-0238">DNA-binding</keyword>
<feature type="domain" description="HTH merR-type" evidence="2">
    <location>
        <begin position="6"/>
        <end position="75"/>
    </location>
</feature>
<dbReference type="Gene3D" id="3.40.50.280">
    <property type="entry name" value="Cobalamin-binding domain"/>
    <property type="match status" value="1"/>
</dbReference>
<dbReference type="SMART" id="SM00422">
    <property type="entry name" value="HTH_MERR"/>
    <property type="match status" value="1"/>
</dbReference>
<dbReference type="Pfam" id="PF13411">
    <property type="entry name" value="MerR_1"/>
    <property type="match status" value="1"/>
</dbReference>
<dbReference type="InterPro" id="IPR000551">
    <property type="entry name" value="MerR-type_HTH_dom"/>
</dbReference>
<dbReference type="RefSeq" id="WP_259626792.1">
    <property type="nucleotide sequence ID" value="NZ_JANYMP010000017.1"/>
</dbReference>
<dbReference type="SUPFAM" id="SSF46955">
    <property type="entry name" value="Putative DNA-binding domain"/>
    <property type="match status" value="1"/>
</dbReference>
<evidence type="ECO:0000256" key="1">
    <source>
        <dbReference type="ARBA" id="ARBA00023125"/>
    </source>
</evidence>
<dbReference type="Pfam" id="PF02607">
    <property type="entry name" value="B12-binding_2"/>
    <property type="match status" value="1"/>
</dbReference>
<dbReference type="PANTHER" id="PTHR30204">
    <property type="entry name" value="REDOX-CYCLING DRUG-SENSING TRANSCRIPTIONAL ACTIVATOR SOXR"/>
    <property type="match status" value="1"/>
</dbReference>
<evidence type="ECO:0000313" key="4">
    <source>
        <dbReference type="Proteomes" id="UP001141259"/>
    </source>
</evidence>
<sequence>MSDGARWSAGAVARTLGISPTTLRTWDRRYGLGPRTREEGKHRRYDDGDVATLRRMLELTGQGVSPAAAATMARGGAGPVPDVHDFIRAATQLDSPRLGRLTTELVSALGVIDAWESVLVPFLVELGERAVEEGGGIGVEHVASNALLTVLRRVGDPLEGGRLPALLAAAPDEQHTLPLEALAAALAERGCASRNLGARVPSPALLAALDVLAPRCVVLWAHDHAYARLAPLATIAATSTTLLLGGPGWGRIALPSGVRRVQTLRGCVEEVLTRSGRSA</sequence>
<dbReference type="GO" id="GO:0003700">
    <property type="term" value="F:DNA-binding transcription factor activity"/>
    <property type="evidence" value="ECO:0007669"/>
    <property type="project" value="InterPro"/>
</dbReference>
<dbReference type="Gene3D" id="1.10.1240.10">
    <property type="entry name" value="Methionine synthase domain"/>
    <property type="match status" value="1"/>
</dbReference>
<dbReference type="InterPro" id="IPR036594">
    <property type="entry name" value="Meth_synthase_dom"/>
</dbReference>
<gene>
    <name evidence="3" type="ORF">NZH93_30985</name>
</gene>
<proteinExistence type="predicted"/>
<evidence type="ECO:0000313" key="3">
    <source>
        <dbReference type="EMBL" id="MCS7481305.1"/>
    </source>
</evidence>